<dbReference type="Pfam" id="PF00078">
    <property type="entry name" value="RVT_1"/>
    <property type="match status" value="1"/>
</dbReference>
<sequence length="166" mass="18723">MKIYNIFSANIIMAIQSLYEIAKSAVLLNNNIGRRFRTTFGVCQGCLFSSNLFNIFLERIMIEALEDHESTVSIGGRPLTILHFAYDVDGLAGKEEELAKLTERSDKTSRAYGIEINAGKTRITTNTNQEVRIDVKVNGQNQNLEHVTRFKHLGSIVSDERLQTEI</sequence>
<dbReference type="Proteomes" id="UP000735302">
    <property type="component" value="Unassembled WGS sequence"/>
</dbReference>
<organism evidence="2 3">
    <name type="scientific">Plakobranchus ocellatus</name>
    <dbReference type="NCBI Taxonomy" id="259542"/>
    <lineage>
        <taxon>Eukaryota</taxon>
        <taxon>Metazoa</taxon>
        <taxon>Spiralia</taxon>
        <taxon>Lophotrochozoa</taxon>
        <taxon>Mollusca</taxon>
        <taxon>Gastropoda</taxon>
        <taxon>Heterobranchia</taxon>
        <taxon>Euthyneura</taxon>
        <taxon>Panpulmonata</taxon>
        <taxon>Sacoglossa</taxon>
        <taxon>Placobranchoidea</taxon>
        <taxon>Plakobranchidae</taxon>
        <taxon>Plakobranchus</taxon>
    </lineage>
</organism>
<evidence type="ECO:0000313" key="3">
    <source>
        <dbReference type="Proteomes" id="UP000735302"/>
    </source>
</evidence>
<protein>
    <submittedName>
        <fullName evidence="2">Endonuclease-reverse transcriptase</fullName>
    </submittedName>
</protein>
<accession>A0AAV3YEC2</accession>
<evidence type="ECO:0000259" key="1">
    <source>
        <dbReference type="Pfam" id="PF00078"/>
    </source>
</evidence>
<dbReference type="EMBL" id="BLXT01000825">
    <property type="protein sequence ID" value="GFN80496.1"/>
    <property type="molecule type" value="Genomic_DNA"/>
</dbReference>
<proteinExistence type="predicted"/>
<dbReference type="AlphaFoldDB" id="A0AAV3YEC2"/>
<dbReference type="InterPro" id="IPR000477">
    <property type="entry name" value="RT_dom"/>
</dbReference>
<dbReference type="PANTHER" id="PTHR47027:SF25">
    <property type="entry name" value="REVERSE TRANSCRIPTASE DOMAIN-CONTAINING PROTEIN"/>
    <property type="match status" value="1"/>
</dbReference>
<dbReference type="PANTHER" id="PTHR47027">
    <property type="entry name" value="REVERSE TRANSCRIPTASE DOMAIN-CONTAINING PROTEIN"/>
    <property type="match status" value="1"/>
</dbReference>
<evidence type="ECO:0000313" key="2">
    <source>
        <dbReference type="EMBL" id="GFN80496.1"/>
    </source>
</evidence>
<name>A0AAV3YEC2_9GAST</name>
<keyword evidence="3" id="KW-1185">Reference proteome</keyword>
<gene>
    <name evidence="2" type="ORF">PoB_000700200</name>
</gene>
<keyword evidence="2" id="KW-0540">Nuclease</keyword>
<keyword evidence="2" id="KW-0378">Hydrolase</keyword>
<keyword evidence="2" id="KW-0255">Endonuclease</keyword>
<feature type="domain" description="Reverse transcriptase" evidence="1">
    <location>
        <begin position="14"/>
        <end position="154"/>
    </location>
</feature>
<comment type="caution">
    <text evidence="2">The sequence shown here is derived from an EMBL/GenBank/DDBJ whole genome shotgun (WGS) entry which is preliminary data.</text>
</comment>
<dbReference type="GO" id="GO:0004519">
    <property type="term" value="F:endonuclease activity"/>
    <property type="evidence" value="ECO:0007669"/>
    <property type="project" value="UniProtKB-KW"/>
</dbReference>
<reference evidence="2 3" key="1">
    <citation type="journal article" date="2021" name="Elife">
        <title>Chloroplast acquisition without the gene transfer in kleptoplastic sea slugs, Plakobranchus ocellatus.</title>
        <authorList>
            <person name="Maeda T."/>
            <person name="Takahashi S."/>
            <person name="Yoshida T."/>
            <person name="Shimamura S."/>
            <person name="Takaki Y."/>
            <person name="Nagai Y."/>
            <person name="Toyoda A."/>
            <person name="Suzuki Y."/>
            <person name="Arimoto A."/>
            <person name="Ishii H."/>
            <person name="Satoh N."/>
            <person name="Nishiyama T."/>
            <person name="Hasebe M."/>
            <person name="Maruyama T."/>
            <person name="Minagawa J."/>
            <person name="Obokata J."/>
            <person name="Shigenobu S."/>
        </authorList>
    </citation>
    <scope>NUCLEOTIDE SEQUENCE [LARGE SCALE GENOMIC DNA]</scope>
</reference>